<dbReference type="AlphaFoldDB" id="K1XR41"/>
<dbReference type="InParanoid" id="K1XR41"/>
<dbReference type="OrthoDB" id="73890at2759"/>
<dbReference type="PANTHER" id="PTHR11579">
    <property type="entry name" value="PROTEIN-L-ISOASPARTATE O-METHYLTRANSFERASE"/>
    <property type="match status" value="1"/>
</dbReference>
<dbReference type="Pfam" id="PF01135">
    <property type="entry name" value="PCMT"/>
    <property type="match status" value="1"/>
</dbReference>
<dbReference type="EC" id="2.1.1.77" evidence="3"/>
<evidence type="ECO:0000256" key="4">
    <source>
        <dbReference type="ARBA" id="ARBA00022490"/>
    </source>
</evidence>
<evidence type="ECO:0000256" key="3">
    <source>
        <dbReference type="ARBA" id="ARBA00011890"/>
    </source>
</evidence>
<keyword evidence="6 8" id="KW-0808">Transferase</keyword>
<dbReference type="CDD" id="cd02440">
    <property type="entry name" value="AdoMet_MTases"/>
    <property type="match status" value="1"/>
</dbReference>
<protein>
    <recommendedName>
        <fullName evidence="3">protein-L-isoaspartate(D-aspartate) O-methyltransferase</fullName>
        <ecNumber evidence="3">2.1.1.77</ecNumber>
    </recommendedName>
</protein>
<dbReference type="Gene3D" id="3.40.50.150">
    <property type="entry name" value="Vaccinia Virus protein VP39"/>
    <property type="match status" value="1"/>
</dbReference>
<dbReference type="HOGENOM" id="CLU_055432_0_0_1"/>
<evidence type="ECO:0000256" key="2">
    <source>
        <dbReference type="ARBA" id="ARBA00005369"/>
    </source>
</evidence>
<dbReference type="Proteomes" id="UP000006753">
    <property type="component" value="Unassembled WGS sequence"/>
</dbReference>
<evidence type="ECO:0000313" key="9">
    <source>
        <dbReference type="Proteomes" id="UP000006753"/>
    </source>
</evidence>
<gene>
    <name evidence="8" type="ORF">MBM_06835</name>
</gene>
<evidence type="ECO:0000256" key="6">
    <source>
        <dbReference type="ARBA" id="ARBA00022679"/>
    </source>
</evidence>
<dbReference type="OMA" id="HMHASAC"/>
<name>K1XR41_MARBU</name>
<dbReference type="InterPro" id="IPR000682">
    <property type="entry name" value="PCMT"/>
</dbReference>
<evidence type="ECO:0000256" key="7">
    <source>
        <dbReference type="ARBA" id="ARBA00022691"/>
    </source>
</evidence>
<proteinExistence type="inferred from homology"/>
<dbReference type="SUPFAM" id="SSF53335">
    <property type="entry name" value="S-adenosyl-L-methionine-dependent methyltransferases"/>
    <property type="match status" value="1"/>
</dbReference>
<dbReference type="GO" id="GO:0004719">
    <property type="term" value="F:protein-L-isoaspartate (D-aspartate) O-methyltransferase activity"/>
    <property type="evidence" value="ECO:0007669"/>
    <property type="project" value="UniProtKB-EC"/>
</dbReference>
<reference evidence="8 9" key="1">
    <citation type="journal article" date="2012" name="BMC Genomics">
        <title>Sequencing the genome of Marssonina brunnea reveals fungus-poplar co-evolution.</title>
        <authorList>
            <person name="Zhu S."/>
            <person name="Cao Y.-Z."/>
            <person name="Jiang C."/>
            <person name="Tan B.-Y."/>
            <person name="Wang Z."/>
            <person name="Feng S."/>
            <person name="Zhang L."/>
            <person name="Su X.-H."/>
            <person name="Brejova B."/>
            <person name="Vinar T."/>
            <person name="Xu M."/>
            <person name="Wang M.-X."/>
            <person name="Zhang S.-G."/>
            <person name="Huang M.-R."/>
            <person name="Wu R."/>
            <person name="Zhou Y."/>
        </authorList>
    </citation>
    <scope>NUCLEOTIDE SEQUENCE [LARGE SCALE GENOMIC DNA]</scope>
    <source>
        <strain evidence="8 9">MB_m1</strain>
    </source>
</reference>
<sequence length="256" mass="27620">MAWRCSGRTNMELIDNLFKNGLITSPRVRDAMMNVSAPASLAGHADQVLLKVDRAHYCPDPESAYEDSPQSIGHAATISAPHMHASATESLLPFLRPGCRVLDIGSGSGYLTAVLAELASPQNDAGRGTEVAKVVGLEHIKALRDLGERNVSKSDRGKQMLKDGRVSFVVGDGRKGWTQGEDAQDGWDAIHVGAAAVKLHQELVDQLKSPGRIFIPVEDPNGGGQYIWIVEKDAQGEVTKKKTYGVRYVPLTDAPK</sequence>
<dbReference type="STRING" id="1072389.K1XR41"/>
<keyword evidence="4" id="KW-0963">Cytoplasm</keyword>
<evidence type="ECO:0000256" key="1">
    <source>
        <dbReference type="ARBA" id="ARBA00004496"/>
    </source>
</evidence>
<dbReference type="PANTHER" id="PTHR11579:SF0">
    <property type="entry name" value="PROTEIN-L-ISOASPARTATE(D-ASPARTATE) O-METHYLTRANSFERASE"/>
    <property type="match status" value="1"/>
</dbReference>
<dbReference type="GO" id="GO:0032259">
    <property type="term" value="P:methylation"/>
    <property type="evidence" value="ECO:0007669"/>
    <property type="project" value="UniProtKB-KW"/>
</dbReference>
<keyword evidence="5 8" id="KW-0489">Methyltransferase</keyword>
<evidence type="ECO:0000256" key="5">
    <source>
        <dbReference type="ARBA" id="ARBA00022603"/>
    </source>
</evidence>
<dbReference type="KEGG" id="mbe:MBM_06835"/>
<dbReference type="EMBL" id="JH921443">
    <property type="protein sequence ID" value="EKD15074.1"/>
    <property type="molecule type" value="Genomic_DNA"/>
</dbReference>
<evidence type="ECO:0000313" key="8">
    <source>
        <dbReference type="EMBL" id="EKD15074.1"/>
    </source>
</evidence>
<keyword evidence="7" id="KW-0949">S-adenosyl-L-methionine</keyword>
<comment type="similarity">
    <text evidence="2">Belongs to the methyltransferase superfamily. L-isoaspartyl/D-aspartyl protein methyltransferase family.</text>
</comment>
<comment type="subcellular location">
    <subcellularLocation>
        <location evidence="1">Cytoplasm</location>
    </subcellularLocation>
</comment>
<dbReference type="InterPro" id="IPR029063">
    <property type="entry name" value="SAM-dependent_MTases_sf"/>
</dbReference>
<dbReference type="GO" id="GO:0005737">
    <property type="term" value="C:cytoplasm"/>
    <property type="evidence" value="ECO:0007669"/>
    <property type="project" value="UniProtKB-SubCell"/>
</dbReference>
<keyword evidence="9" id="KW-1185">Reference proteome</keyword>
<organism evidence="8 9">
    <name type="scientific">Marssonina brunnea f. sp. multigermtubi (strain MB_m1)</name>
    <name type="common">Marssonina leaf spot fungus</name>
    <dbReference type="NCBI Taxonomy" id="1072389"/>
    <lineage>
        <taxon>Eukaryota</taxon>
        <taxon>Fungi</taxon>
        <taxon>Dikarya</taxon>
        <taxon>Ascomycota</taxon>
        <taxon>Pezizomycotina</taxon>
        <taxon>Leotiomycetes</taxon>
        <taxon>Helotiales</taxon>
        <taxon>Drepanopezizaceae</taxon>
        <taxon>Drepanopeziza</taxon>
    </lineage>
</organism>
<dbReference type="eggNOG" id="KOG1661">
    <property type="taxonomic scope" value="Eukaryota"/>
</dbReference>
<accession>K1XR41</accession>